<evidence type="ECO:0000313" key="1">
    <source>
        <dbReference type="EMBL" id="MPN25964.1"/>
    </source>
</evidence>
<organism evidence="1">
    <name type="scientific">bioreactor metagenome</name>
    <dbReference type="NCBI Taxonomy" id="1076179"/>
    <lineage>
        <taxon>unclassified sequences</taxon>
        <taxon>metagenomes</taxon>
        <taxon>ecological metagenomes</taxon>
    </lineage>
</organism>
<name>A0A645GPT3_9ZZZZ</name>
<dbReference type="EMBL" id="VSSQ01075337">
    <property type="protein sequence ID" value="MPN25964.1"/>
    <property type="molecule type" value="Genomic_DNA"/>
</dbReference>
<comment type="caution">
    <text evidence="1">The sequence shown here is derived from an EMBL/GenBank/DDBJ whole genome shotgun (WGS) entry which is preliminary data.</text>
</comment>
<gene>
    <name evidence="1" type="ORF">SDC9_173386</name>
</gene>
<dbReference type="AlphaFoldDB" id="A0A645GPT3"/>
<proteinExistence type="predicted"/>
<reference evidence="1" key="1">
    <citation type="submission" date="2019-08" db="EMBL/GenBank/DDBJ databases">
        <authorList>
            <person name="Kucharzyk K."/>
            <person name="Murdoch R.W."/>
            <person name="Higgins S."/>
            <person name="Loffler F."/>
        </authorList>
    </citation>
    <scope>NUCLEOTIDE SEQUENCE</scope>
</reference>
<sequence length="107" mass="12162">MAKCGVPRNVQKADRCLPLCQRDAVYLLGILAHHIAHHTGHHAPLHARLPQQSTVCTVQLNIDDRVVKMGFKLHGNLLCRQPTVQQRLFRELLQLPDMFLIRFAAVI</sequence>
<protein>
    <submittedName>
        <fullName evidence="1">Uncharacterized protein</fullName>
    </submittedName>
</protein>
<accession>A0A645GPT3</accession>